<protein>
    <recommendedName>
        <fullName evidence="3">EF-hand domain-containing protein</fullName>
    </recommendedName>
</protein>
<dbReference type="PROSITE" id="PS50222">
    <property type="entry name" value="EF_HAND_2"/>
    <property type="match status" value="2"/>
</dbReference>
<evidence type="ECO:0000256" key="2">
    <source>
        <dbReference type="SAM" id="SignalP"/>
    </source>
</evidence>
<proteinExistence type="predicted"/>
<feature type="signal peptide" evidence="2">
    <location>
        <begin position="1"/>
        <end position="21"/>
    </location>
</feature>
<reference evidence="4" key="1">
    <citation type="submission" date="2022-08" db="UniProtKB">
        <authorList>
            <consortium name="EnsemblMetazoa"/>
        </authorList>
    </citation>
    <scope>IDENTIFICATION</scope>
    <source>
        <strain evidence="4">05x7-T-G4-1.051#20</strain>
    </source>
</reference>
<feature type="domain" description="EF-hand" evidence="3">
    <location>
        <begin position="100"/>
        <end position="135"/>
    </location>
</feature>
<dbReference type="GeneID" id="105335615"/>
<feature type="chain" id="PRO_5042431297" description="EF-hand domain-containing protein" evidence="2">
    <location>
        <begin position="22"/>
        <end position="144"/>
    </location>
</feature>
<dbReference type="OrthoDB" id="6134108at2759"/>
<dbReference type="AlphaFoldDB" id="A0A8W8KGI3"/>
<name>A0A8W8KGI3_MAGGI</name>
<dbReference type="GO" id="GO:0005509">
    <property type="term" value="F:calcium ion binding"/>
    <property type="evidence" value="ECO:0007669"/>
    <property type="project" value="InterPro"/>
</dbReference>
<sequence>MESSPVFVACVLILSALGVRSDHHCPALFDVYDRDHRDGLSFDEFKGIFIPTFDTEFPADGQVSRDEMINGWRTGHCDIQDRTAGLLIFMESDVDRDMVVTGTDLNNIFQEFDHDRNQHLSASEFRSGWSNRYGRHSLHSVAHH</sequence>
<dbReference type="InterPro" id="IPR011992">
    <property type="entry name" value="EF-hand-dom_pair"/>
</dbReference>
<dbReference type="Proteomes" id="UP000005408">
    <property type="component" value="Unassembled WGS sequence"/>
</dbReference>
<dbReference type="EnsemblMetazoa" id="G23793.2">
    <property type="protein sequence ID" value="G23793.2:cds"/>
    <property type="gene ID" value="G23793"/>
</dbReference>
<evidence type="ECO:0000259" key="3">
    <source>
        <dbReference type="PROSITE" id="PS50222"/>
    </source>
</evidence>
<keyword evidence="2" id="KW-0732">Signal</keyword>
<keyword evidence="1" id="KW-0106">Calcium</keyword>
<dbReference type="SUPFAM" id="SSF47473">
    <property type="entry name" value="EF-hand"/>
    <property type="match status" value="1"/>
</dbReference>
<dbReference type="InterPro" id="IPR018247">
    <property type="entry name" value="EF_Hand_1_Ca_BS"/>
</dbReference>
<dbReference type="InterPro" id="IPR002048">
    <property type="entry name" value="EF_hand_dom"/>
</dbReference>
<feature type="domain" description="EF-hand" evidence="3">
    <location>
        <begin position="20"/>
        <end position="55"/>
    </location>
</feature>
<dbReference type="Gene3D" id="1.10.238.10">
    <property type="entry name" value="EF-hand"/>
    <property type="match status" value="1"/>
</dbReference>
<evidence type="ECO:0000256" key="1">
    <source>
        <dbReference type="ARBA" id="ARBA00022837"/>
    </source>
</evidence>
<accession>A0A8W8KGI3</accession>
<keyword evidence="5" id="KW-1185">Reference proteome</keyword>
<dbReference type="KEGG" id="crg:105335615"/>
<dbReference type="PROSITE" id="PS00018">
    <property type="entry name" value="EF_HAND_1"/>
    <property type="match status" value="1"/>
</dbReference>
<dbReference type="EnsemblMetazoa" id="G23793.1">
    <property type="protein sequence ID" value="G23793.1:cds"/>
    <property type="gene ID" value="G23793"/>
</dbReference>
<evidence type="ECO:0000313" key="4">
    <source>
        <dbReference type="EnsemblMetazoa" id="G23793.1:cds"/>
    </source>
</evidence>
<dbReference type="RefSeq" id="XP_011437892.2">
    <property type="nucleotide sequence ID" value="XM_011439590.4"/>
</dbReference>
<evidence type="ECO:0000313" key="5">
    <source>
        <dbReference type="Proteomes" id="UP000005408"/>
    </source>
</evidence>
<organism evidence="4 5">
    <name type="scientific">Magallana gigas</name>
    <name type="common">Pacific oyster</name>
    <name type="synonym">Crassostrea gigas</name>
    <dbReference type="NCBI Taxonomy" id="29159"/>
    <lineage>
        <taxon>Eukaryota</taxon>
        <taxon>Metazoa</taxon>
        <taxon>Spiralia</taxon>
        <taxon>Lophotrochozoa</taxon>
        <taxon>Mollusca</taxon>
        <taxon>Bivalvia</taxon>
        <taxon>Autobranchia</taxon>
        <taxon>Pteriomorphia</taxon>
        <taxon>Ostreida</taxon>
        <taxon>Ostreoidea</taxon>
        <taxon>Ostreidae</taxon>
        <taxon>Magallana</taxon>
    </lineage>
</organism>
<dbReference type="OMA" id="GHCDIQD"/>